<dbReference type="InterPro" id="IPR001732">
    <property type="entry name" value="UDP-Glc/GDP-Man_DH_N"/>
</dbReference>
<evidence type="ECO:0000313" key="5">
    <source>
        <dbReference type="EMBL" id="MCM2389581.1"/>
    </source>
</evidence>
<dbReference type="SMART" id="SM00984">
    <property type="entry name" value="UDPG_MGDP_dh_C"/>
    <property type="match status" value="1"/>
</dbReference>
<dbReference type="NCBIfam" id="TIGR03026">
    <property type="entry name" value="NDP-sugDHase"/>
    <property type="match status" value="1"/>
</dbReference>
<keyword evidence="2" id="KW-0520">NAD</keyword>
<sequence>MNVTVLGQGYVGLPLAMRAAEAGHQVIGYEPNPARCSRLLSGESYVEDISSARLRQAIDSQGYRATSDPRELKGFDIAVITVPTPLTNRAPDLTCIRDAARALAGYIEPGSTVVLESTTYPGTTRDVLIPLLEEGSGLVAGREFSVGFSPERIDPGNAVWQFENTPKVVSGLTADCLTQVQAFYDTLVEVTVPARGLEEAELAKVFENTFRHVNIALVNELAKLGHLLGIDVGDALDCAATKPFGFMRFTPGPGVGGHCLPIDPVYLSHHVRQQLGETFRFVELAQEVNERQPAYVVERLQNALNRYGKCLKGARILALGLTYKAGTADARESPARSVVDLLTAKGAHCTTADPHLASAPGSAHLTAVTPQDIAAADAVVVLTDHPEFDFHSVRQNASYVLDTRRAVPAGDHIEHL</sequence>
<dbReference type="InterPro" id="IPR014027">
    <property type="entry name" value="UDP-Glc/GDP-Man_DH_C"/>
</dbReference>
<proteinExistence type="inferred from homology"/>
<comment type="caution">
    <text evidence="5">The sequence shown here is derived from an EMBL/GenBank/DDBJ whole genome shotgun (WGS) entry which is preliminary data.</text>
</comment>
<evidence type="ECO:0000256" key="1">
    <source>
        <dbReference type="ARBA" id="ARBA00023002"/>
    </source>
</evidence>
<name>A0ABT0UMM1_9ACTN</name>
<evidence type="ECO:0000256" key="3">
    <source>
        <dbReference type="PIRNR" id="PIRNR000124"/>
    </source>
</evidence>
<reference evidence="5" key="1">
    <citation type="submission" date="2022-06" db="EMBL/GenBank/DDBJ databases">
        <title>Genome public.</title>
        <authorList>
            <person name="Sun Q."/>
        </authorList>
    </citation>
    <scope>NUCLEOTIDE SEQUENCE</scope>
    <source>
        <strain evidence="5">CWNU-1</strain>
    </source>
</reference>
<evidence type="ECO:0000313" key="6">
    <source>
        <dbReference type="Proteomes" id="UP001431429"/>
    </source>
</evidence>
<dbReference type="Pfam" id="PF03720">
    <property type="entry name" value="UDPG_MGDP_dh_C"/>
    <property type="match status" value="1"/>
</dbReference>
<dbReference type="PIRSF" id="PIRSF500136">
    <property type="entry name" value="UDP_ManNAc_DH"/>
    <property type="match status" value="1"/>
</dbReference>
<dbReference type="InterPro" id="IPR014026">
    <property type="entry name" value="UDP-Glc/GDP-Man_DH_dimer"/>
</dbReference>
<dbReference type="Pfam" id="PF03721">
    <property type="entry name" value="UDPG_MGDP_dh_N"/>
    <property type="match status" value="1"/>
</dbReference>
<feature type="domain" description="UDP-glucose/GDP-mannose dehydrogenase C-terminal" evidence="4">
    <location>
        <begin position="317"/>
        <end position="409"/>
    </location>
</feature>
<dbReference type="EMBL" id="JAMQAW010000011">
    <property type="protein sequence ID" value="MCM2389581.1"/>
    <property type="molecule type" value="Genomic_DNA"/>
</dbReference>
<accession>A0ABT0UMM1</accession>
<dbReference type="PIRSF" id="PIRSF000124">
    <property type="entry name" value="UDPglc_GDPman_dh"/>
    <property type="match status" value="1"/>
</dbReference>
<dbReference type="SUPFAM" id="SSF48179">
    <property type="entry name" value="6-phosphogluconate dehydrogenase C-terminal domain-like"/>
    <property type="match status" value="1"/>
</dbReference>
<dbReference type="InterPro" id="IPR036220">
    <property type="entry name" value="UDP-Glc/GDP-Man_DH_C_sf"/>
</dbReference>
<dbReference type="PANTHER" id="PTHR43491">
    <property type="entry name" value="UDP-N-ACETYL-D-MANNOSAMINE DEHYDROGENASE"/>
    <property type="match status" value="1"/>
</dbReference>
<keyword evidence="1" id="KW-0560">Oxidoreductase</keyword>
<gene>
    <name evidence="5" type="ORF">NBG84_14990</name>
</gene>
<dbReference type="PANTHER" id="PTHR43491:SF1">
    <property type="entry name" value="UDP-N-ACETYL-D-MANNOSAMINE DEHYDROGENASE"/>
    <property type="match status" value="1"/>
</dbReference>
<dbReference type="InterPro" id="IPR028359">
    <property type="entry name" value="UDP_ManNAc/GlcNAc_DH"/>
</dbReference>
<keyword evidence="6" id="KW-1185">Reference proteome</keyword>
<dbReference type="InterPro" id="IPR036291">
    <property type="entry name" value="NAD(P)-bd_dom_sf"/>
</dbReference>
<organism evidence="5 6">
    <name type="scientific">Streptomyces albipurpureus</name>
    <dbReference type="NCBI Taxonomy" id="2897419"/>
    <lineage>
        <taxon>Bacteria</taxon>
        <taxon>Bacillati</taxon>
        <taxon>Actinomycetota</taxon>
        <taxon>Actinomycetes</taxon>
        <taxon>Kitasatosporales</taxon>
        <taxon>Streptomycetaceae</taxon>
        <taxon>Streptomyces</taxon>
    </lineage>
</organism>
<evidence type="ECO:0000259" key="4">
    <source>
        <dbReference type="SMART" id="SM00984"/>
    </source>
</evidence>
<dbReference type="InterPro" id="IPR017476">
    <property type="entry name" value="UDP-Glc/GDP-Man"/>
</dbReference>
<evidence type="ECO:0000256" key="2">
    <source>
        <dbReference type="ARBA" id="ARBA00023027"/>
    </source>
</evidence>
<protein>
    <submittedName>
        <fullName evidence="5">Nucleotide sugar dehydrogenase</fullName>
    </submittedName>
</protein>
<dbReference type="SUPFAM" id="SSF51735">
    <property type="entry name" value="NAD(P)-binding Rossmann-fold domains"/>
    <property type="match status" value="1"/>
</dbReference>
<dbReference type="SUPFAM" id="SSF52413">
    <property type="entry name" value="UDP-glucose/GDP-mannose dehydrogenase C-terminal domain"/>
    <property type="match status" value="1"/>
</dbReference>
<dbReference type="Gene3D" id="3.40.50.720">
    <property type="entry name" value="NAD(P)-binding Rossmann-like Domain"/>
    <property type="match status" value="2"/>
</dbReference>
<dbReference type="Proteomes" id="UP001431429">
    <property type="component" value="Unassembled WGS sequence"/>
</dbReference>
<dbReference type="RefSeq" id="WP_250919923.1">
    <property type="nucleotide sequence ID" value="NZ_JAMQAW010000011.1"/>
</dbReference>
<comment type="similarity">
    <text evidence="3">Belongs to the UDP-glucose/GDP-mannose dehydrogenase family.</text>
</comment>
<dbReference type="Pfam" id="PF00984">
    <property type="entry name" value="UDPG_MGDP_dh"/>
    <property type="match status" value="1"/>
</dbReference>
<dbReference type="InterPro" id="IPR008927">
    <property type="entry name" value="6-PGluconate_DH-like_C_sf"/>
</dbReference>